<accession>A0A5J9TN03</accession>
<dbReference type="AlphaFoldDB" id="A0A5J9TN03"/>
<dbReference type="Gramene" id="TVU12786">
    <property type="protein sequence ID" value="TVU12786"/>
    <property type="gene ID" value="EJB05_46444"/>
</dbReference>
<comment type="caution">
    <text evidence="1">The sequence shown here is derived from an EMBL/GenBank/DDBJ whole genome shotgun (WGS) entry which is preliminary data.</text>
</comment>
<proteinExistence type="predicted"/>
<protein>
    <submittedName>
        <fullName evidence="1">Uncharacterized protein</fullName>
    </submittedName>
</protein>
<evidence type="ECO:0000313" key="1">
    <source>
        <dbReference type="EMBL" id="TVU12786.1"/>
    </source>
</evidence>
<dbReference type="Proteomes" id="UP000324897">
    <property type="component" value="Chromosome 3"/>
</dbReference>
<evidence type="ECO:0000313" key="2">
    <source>
        <dbReference type="Proteomes" id="UP000324897"/>
    </source>
</evidence>
<organism evidence="1 2">
    <name type="scientific">Eragrostis curvula</name>
    <name type="common">weeping love grass</name>
    <dbReference type="NCBI Taxonomy" id="38414"/>
    <lineage>
        <taxon>Eukaryota</taxon>
        <taxon>Viridiplantae</taxon>
        <taxon>Streptophyta</taxon>
        <taxon>Embryophyta</taxon>
        <taxon>Tracheophyta</taxon>
        <taxon>Spermatophyta</taxon>
        <taxon>Magnoliopsida</taxon>
        <taxon>Liliopsida</taxon>
        <taxon>Poales</taxon>
        <taxon>Poaceae</taxon>
        <taxon>PACMAD clade</taxon>
        <taxon>Chloridoideae</taxon>
        <taxon>Eragrostideae</taxon>
        <taxon>Eragrostidinae</taxon>
        <taxon>Eragrostis</taxon>
    </lineage>
</organism>
<dbReference type="EMBL" id="RWGY01000039">
    <property type="protein sequence ID" value="TVU12786.1"/>
    <property type="molecule type" value="Genomic_DNA"/>
</dbReference>
<keyword evidence="2" id="KW-1185">Reference proteome</keyword>
<dbReference type="PANTHER" id="PTHR33326:SF16">
    <property type="match status" value="1"/>
</dbReference>
<reference evidence="1 2" key="1">
    <citation type="journal article" date="2019" name="Sci. Rep.">
        <title>A high-quality genome of Eragrostis curvula grass provides insights into Poaceae evolution and supports new strategies to enhance forage quality.</title>
        <authorList>
            <person name="Carballo J."/>
            <person name="Santos B.A.C.M."/>
            <person name="Zappacosta D."/>
            <person name="Garbus I."/>
            <person name="Selva J.P."/>
            <person name="Gallo C.A."/>
            <person name="Diaz A."/>
            <person name="Albertini E."/>
            <person name="Caccamo M."/>
            <person name="Echenique V."/>
        </authorList>
    </citation>
    <scope>NUCLEOTIDE SEQUENCE [LARGE SCALE GENOMIC DNA]</scope>
    <source>
        <strain evidence="2">cv. Victoria</strain>
        <tissue evidence="1">Leaf</tissue>
    </source>
</reference>
<dbReference type="PANTHER" id="PTHR33326">
    <property type="entry name" value="OS05G0543800 PROTEIN"/>
    <property type="match status" value="1"/>
</dbReference>
<feature type="non-terminal residue" evidence="1">
    <location>
        <position position="1"/>
    </location>
</feature>
<gene>
    <name evidence="1" type="ORF">EJB05_46444</name>
</gene>
<sequence length="138" mass="15576">CDGQDKVTSIESQIRRIVFYPDGTPKSGPNSPEEKNPNYKERCLVQVVLDQYNDDHKLFGDVTFGLCYGCTRDGSTEVQHPKNTDACTGGRVDCRYLTFGGDPFGDSDNDEDTQVAKLWIKLKGRHAPFVRENIITWK</sequence>
<name>A0A5J9TN03_9POAL</name>